<keyword evidence="3" id="KW-0963">Cytoplasm</keyword>
<dbReference type="InterPro" id="IPR029071">
    <property type="entry name" value="Ubiquitin-like_domsf"/>
</dbReference>
<sequence length="107" mass="12010">MQIFVKTLTGKTITLEVESSDTIDNVKAKIQDKEGIPPDQQRLIFAVESSDTIDNVKAKIQDKEGIPPDQQRLIFAGKQLEDGRTLADYNIQKESTLHLVLRLRGGF</sequence>
<evidence type="ECO:0000313" key="12">
    <source>
        <dbReference type="Proteomes" id="UP000653305"/>
    </source>
</evidence>
<evidence type="ECO:0000256" key="9">
    <source>
        <dbReference type="RuleBase" id="RU361190"/>
    </source>
</evidence>
<dbReference type="Pfam" id="PF11976">
    <property type="entry name" value="Rad60-SLD"/>
    <property type="match status" value="1"/>
</dbReference>
<evidence type="ECO:0000256" key="3">
    <source>
        <dbReference type="ARBA" id="ARBA00022490"/>
    </source>
</evidence>
<protein>
    <recommendedName>
        <fullName evidence="9">Small ubiquitin-related modifier</fullName>
        <shortName evidence="9">SUMO</shortName>
    </recommendedName>
</protein>
<proteinExistence type="inferred from homology"/>
<dbReference type="FunFam" id="3.10.20.90:FF:000009">
    <property type="entry name" value="Ubiquitin-60S ribosomal protein"/>
    <property type="match status" value="1"/>
</dbReference>
<gene>
    <name evidence="11" type="ORF">PHJA_001142800</name>
</gene>
<keyword evidence="5" id="KW-0677">Repeat</keyword>
<dbReference type="FunFam" id="3.10.20.90:FF:000160">
    <property type="entry name" value="Polyubiquitin-C"/>
    <property type="match status" value="1"/>
</dbReference>
<dbReference type="Pfam" id="PF00240">
    <property type="entry name" value="ubiquitin"/>
    <property type="match status" value="1"/>
</dbReference>
<dbReference type="OrthoDB" id="1886586at2759"/>
<evidence type="ECO:0000256" key="2">
    <source>
        <dbReference type="ARBA" id="ARBA00004496"/>
    </source>
</evidence>
<dbReference type="Gene3D" id="3.10.20.90">
    <property type="entry name" value="Phosphatidylinositol 3-kinase Catalytic Subunit, Chain A, domain 1"/>
    <property type="match status" value="2"/>
</dbReference>
<comment type="subcellular location">
    <subcellularLocation>
        <location evidence="2">Cytoplasm</location>
    </subcellularLocation>
    <subcellularLocation>
        <location evidence="1 9">Nucleus</location>
    </subcellularLocation>
</comment>
<dbReference type="PROSITE" id="PS50053">
    <property type="entry name" value="UBIQUITIN_2"/>
    <property type="match status" value="1"/>
</dbReference>
<dbReference type="PROSITE" id="PS00299">
    <property type="entry name" value="UBIQUITIN_1"/>
    <property type="match status" value="1"/>
</dbReference>
<dbReference type="InterPro" id="IPR019956">
    <property type="entry name" value="Ubiquitin_dom"/>
</dbReference>
<dbReference type="AlphaFoldDB" id="A0A830BR32"/>
<keyword evidence="7" id="KW-0832">Ubl conjugation</keyword>
<evidence type="ECO:0000256" key="6">
    <source>
        <dbReference type="ARBA" id="ARBA00022786"/>
    </source>
</evidence>
<dbReference type="GO" id="GO:0003729">
    <property type="term" value="F:mRNA binding"/>
    <property type="evidence" value="ECO:0007669"/>
    <property type="project" value="UniProtKB-ARBA"/>
</dbReference>
<evidence type="ECO:0000256" key="1">
    <source>
        <dbReference type="ARBA" id="ARBA00004123"/>
    </source>
</evidence>
<feature type="domain" description="Ubiquitin-like" evidence="10">
    <location>
        <begin position="1"/>
        <end position="106"/>
    </location>
</feature>
<dbReference type="SUPFAM" id="SSF54236">
    <property type="entry name" value="Ubiquitin-like"/>
    <property type="match status" value="2"/>
</dbReference>
<comment type="caution">
    <text evidence="11">The sequence shown here is derived from an EMBL/GenBank/DDBJ whole genome shotgun (WGS) entry which is preliminary data.</text>
</comment>
<evidence type="ECO:0000256" key="4">
    <source>
        <dbReference type="ARBA" id="ARBA00022499"/>
    </source>
</evidence>
<evidence type="ECO:0000256" key="7">
    <source>
        <dbReference type="ARBA" id="ARBA00022843"/>
    </source>
</evidence>
<dbReference type="InterPro" id="IPR050158">
    <property type="entry name" value="Ubiquitin_ubiquitin-like"/>
</dbReference>
<name>A0A830BR32_9LAMI</name>
<dbReference type="EMBL" id="BMAC01000205">
    <property type="protein sequence ID" value="GFP89990.1"/>
    <property type="molecule type" value="Genomic_DNA"/>
</dbReference>
<dbReference type="PANTHER" id="PTHR10666">
    <property type="entry name" value="UBIQUITIN"/>
    <property type="match status" value="1"/>
</dbReference>
<evidence type="ECO:0000256" key="8">
    <source>
        <dbReference type="ARBA" id="ARBA00023242"/>
    </source>
</evidence>
<keyword evidence="6 9" id="KW-0833">Ubl conjugation pathway</keyword>
<keyword evidence="8 9" id="KW-0539">Nucleus</keyword>
<dbReference type="InterPro" id="IPR022617">
    <property type="entry name" value="Rad60/SUMO-like_dom"/>
</dbReference>
<reference evidence="11" key="1">
    <citation type="submission" date="2020-07" db="EMBL/GenBank/DDBJ databases">
        <title>Ethylene signaling mediates host invasion by parasitic plants.</title>
        <authorList>
            <person name="Yoshida S."/>
        </authorList>
    </citation>
    <scope>NUCLEOTIDE SEQUENCE</scope>
    <source>
        <strain evidence="11">Okayama</strain>
    </source>
</reference>
<keyword evidence="4" id="KW-1017">Isopeptide bond</keyword>
<dbReference type="GO" id="GO:0005634">
    <property type="term" value="C:nucleus"/>
    <property type="evidence" value="ECO:0007669"/>
    <property type="project" value="UniProtKB-SubCell"/>
</dbReference>
<evidence type="ECO:0000259" key="10">
    <source>
        <dbReference type="PROSITE" id="PS50053"/>
    </source>
</evidence>
<organism evidence="11 12">
    <name type="scientific">Phtheirospermum japonicum</name>
    <dbReference type="NCBI Taxonomy" id="374723"/>
    <lineage>
        <taxon>Eukaryota</taxon>
        <taxon>Viridiplantae</taxon>
        <taxon>Streptophyta</taxon>
        <taxon>Embryophyta</taxon>
        <taxon>Tracheophyta</taxon>
        <taxon>Spermatophyta</taxon>
        <taxon>Magnoliopsida</taxon>
        <taxon>eudicotyledons</taxon>
        <taxon>Gunneridae</taxon>
        <taxon>Pentapetalae</taxon>
        <taxon>asterids</taxon>
        <taxon>lamiids</taxon>
        <taxon>Lamiales</taxon>
        <taxon>Orobanchaceae</taxon>
        <taxon>Orobanchaceae incertae sedis</taxon>
        <taxon>Phtheirospermum</taxon>
    </lineage>
</organism>
<dbReference type="InterPro" id="IPR019954">
    <property type="entry name" value="Ubiquitin_CS"/>
</dbReference>
<dbReference type="SMART" id="SM00213">
    <property type="entry name" value="UBQ"/>
    <property type="match status" value="2"/>
</dbReference>
<dbReference type="GO" id="GO:0005737">
    <property type="term" value="C:cytoplasm"/>
    <property type="evidence" value="ECO:0007669"/>
    <property type="project" value="UniProtKB-SubCell"/>
</dbReference>
<dbReference type="InterPro" id="IPR000626">
    <property type="entry name" value="Ubiquitin-like_dom"/>
</dbReference>
<dbReference type="PRINTS" id="PR00348">
    <property type="entry name" value="UBIQUITIN"/>
</dbReference>
<accession>A0A830BR32</accession>
<comment type="similarity">
    <text evidence="9">Belongs to the ubiquitin family. SUMO subfamily.</text>
</comment>
<keyword evidence="12" id="KW-1185">Reference proteome</keyword>
<evidence type="ECO:0000313" key="11">
    <source>
        <dbReference type="EMBL" id="GFP89990.1"/>
    </source>
</evidence>
<dbReference type="Proteomes" id="UP000653305">
    <property type="component" value="Unassembled WGS sequence"/>
</dbReference>
<evidence type="ECO:0000256" key="5">
    <source>
        <dbReference type="ARBA" id="ARBA00022737"/>
    </source>
</evidence>